<dbReference type="KEGG" id="marb:CJ263_05955"/>
<name>A0A223V468_9FLAO</name>
<gene>
    <name evidence="1" type="ORF">CJ263_05955</name>
</gene>
<dbReference type="PROSITE" id="PS51257">
    <property type="entry name" value="PROKAR_LIPOPROTEIN"/>
    <property type="match status" value="1"/>
</dbReference>
<proteinExistence type="predicted"/>
<sequence>MNIRKSNTIFGYYCFIYALSLFILSSCTEVESDILQIQDEILKDSIFEVAEVDSLLVGEWINISTPSGIRIEKDGTLRYLKIDQINGETEIDKRFTDKIMAKNGSFSHVENTNCFKNIFNDSIYSISNDTLSIPLDNGLNGGLRSFVRNDSIVLKMKKRPQSFMKASIKINNHIGETDVDFDASDQYENINGYFVNKSTIFISANDNLSYNCRLSNSEYSEVNFIIDQQIDSLGTYPINWAYLRVSFYDAEFGNAYYLSYDADNFIAGNVTITKIEYFENQMLLEGNFELNFESTFQEVTYPKKLNNGSFKIYIRNYMPDDSP</sequence>
<dbReference type="Proteomes" id="UP000215244">
    <property type="component" value="Chromosome"/>
</dbReference>
<reference evidence="1 2" key="1">
    <citation type="submission" date="2017-08" db="EMBL/GenBank/DDBJ databases">
        <title>The complete genome sequence of Maribacter sp. B1, isolated from deep-sea sediment.</title>
        <authorList>
            <person name="Wu Y.-H."/>
            <person name="Cheng H."/>
            <person name="Xu X.-W."/>
        </authorList>
    </citation>
    <scope>NUCLEOTIDE SEQUENCE [LARGE SCALE GENOMIC DNA]</scope>
    <source>
        <strain evidence="1 2">B1</strain>
    </source>
</reference>
<dbReference type="EMBL" id="CP022957">
    <property type="protein sequence ID" value="ASV29798.1"/>
    <property type="molecule type" value="Genomic_DNA"/>
</dbReference>
<protein>
    <submittedName>
        <fullName evidence="1">Uncharacterized protein</fullName>
    </submittedName>
</protein>
<evidence type="ECO:0000313" key="2">
    <source>
        <dbReference type="Proteomes" id="UP000215244"/>
    </source>
</evidence>
<dbReference type="AlphaFoldDB" id="A0A223V468"/>
<keyword evidence="2" id="KW-1185">Reference proteome</keyword>
<organism evidence="1 2">
    <name type="scientific">Maribacter cobaltidurans</name>
    <dbReference type="NCBI Taxonomy" id="1178778"/>
    <lineage>
        <taxon>Bacteria</taxon>
        <taxon>Pseudomonadati</taxon>
        <taxon>Bacteroidota</taxon>
        <taxon>Flavobacteriia</taxon>
        <taxon>Flavobacteriales</taxon>
        <taxon>Flavobacteriaceae</taxon>
        <taxon>Maribacter</taxon>
    </lineage>
</organism>
<accession>A0A223V468</accession>
<evidence type="ECO:0000313" key="1">
    <source>
        <dbReference type="EMBL" id="ASV29798.1"/>
    </source>
</evidence>